<dbReference type="Proteomes" id="UP000542742">
    <property type="component" value="Unassembled WGS sequence"/>
</dbReference>
<sequence length="156" mass="17377">MFNHEPEGYDCPFCRLVAGEDDPAGVNLQADIVRRNTLATAFVSPSWWPHNPGNVLVVADAHHENLYDLPSACGHAVHDLVREVAVAMRHTYGCDGISVRQHNEPAGHQTAWHYHVHVFPRYPGDNLYALPSRPGFVPAAERLPYALKLRAHFGGR</sequence>
<dbReference type="PANTHER" id="PTHR46648">
    <property type="entry name" value="HIT FAMILY PROTEIN 1"/>
    <property type="match status" value="1"/>
</dbReference>
<evidence type="ECO:0000259" key="4">
    <source>
        <dbReference type="PROSITE" id="PS51084"/>
    </source>
</evidence>
<reference evidence="5 6" key="1">
    <citation type="submission" date="2020-08" db="EMBL/GenBank/DDBJ databases">
        <title>Sequencing the genomes of 1000 actinobacteria strains.</title>
        <authorList>
            <person name="Klenk H.-P."/>
        </authorList>
    </citation>
    <scope>NUCLEOTIDE SEQUENCE [LARGE SCALE GENOMIC DNA]</scope>
    <source>
        <strain evidence="5 6">DSM 45518</strain>
    </source>
</reference>
<evidence type="ECO:0000313" key="6">
    <source>
        <dbReference type="Proteomes" id="UP000542742"/>
    </source>
</evidence>
<dbReference type="InterPro" id="IPR011146">
    <property type="entry name" value="HIT-like"/>
</dbReference>
<dbReference type="Gene3D" id="3.30.428.10">
    <property type="entry name" value="HIT-like"/>
    <property type="match status" value="1"/>
</dbReference>
<dbReference type="EMBL" id="JACHMF010000001">
    <property type="protein sequence ID" value="MBB4690836.1"/>
    <property type="molecule type" value="Genomic_DNA"/>
</dbReference>
<dbReference type="GO" id="GO:0009117">
    <property type="term" value="P:nucleotide metabolic process"/>
    <property type="evidence" value="ECO:0007669"/>
    <property type="project" value="TreeGrafter"/>
</dbReference>
<evidence type="ECO:0000256" key="1">
    <source>
        <dbReference type="PIRSR" id="PIRSR601310-1"/>
    </source>
</evidence>
<keyword evidence="6" id="KW-1185">Reference proteome</keyword>
<dbReference type="PANTHER" id="PTHR46648:SF1">
    <property type="entry name" value="ADENOSINE 5'-MONOPHOSPHORAMIDASE HNT1"/>
    <property type="match status" value="1"/>
</dbReference>
<protein>
    <submittedName>
        <fullName evidence="5">Histidine triad (HIT) family protein</fullName>
    </submittedName>
</protein>
<feature type="short sequence motif" description="Histidine triad motif" evidence="2 3">
    <location>
        <begin position="113"/>
        <end position="117"/>
    </location>
</feature>
<evidence type="ECO:0000256" key="2">
    <source>
        <dbReference type="PIRSR" id="PIRSR601310-3"/>
    </source>
</evidence>
<dbReference type="Pfam" id="PF01230">
    <property type="entry name" value="HIT"/>
    <property type="match status" value="1"/>
</dbReference>
<evidence type="ECO:0000256" key="3">
    <source>
        <dbReference type="PROSITE-ProRule" id="PRU00464"/>
    </source>
</evidence>
<feature type="active site" description="Tele-AMP-histidine intermediate" evidence="1">
    <location>
        <position position="115"/>
    </location>
</feature>
<proteinExistence type="predicted"/>
<dbReference type="RefSeq" id="WP_184949746.1">
    <property type="nucleotide sequence ID" value="NZ_BOMC01000011.1"/>
</dbReference>
<dbReference type="PROSITE" id="PS51084">
    <property type="entry name" value="HIT_2"/>
    <property type="match status" value="1"/>
</dbReference>
<name>A0A7W7G1P2_9ACTN</name>
<feature type="domain" description="HIT" evidence="4">
    <location>
        <begin position="12"/>
        <end position="128"/>
    </location>
</feature>
<dbReference type="AlphaFoldDB" id="A0A7W7G1P2"/>
<gene>
    <name evidence="5" type="ORF">BKA14_000984</name>
</gene>
<dbReference type="SUPFAM" id="SSF54197">
    <property type="entry name" value="HIT-like"/>
    <property type="match status" value="1"/>
</dbReference>
<dbReference type="GO" id="GO:0003824">
    <property type="term" value="F:catalytic activity"/>
    <property type="evidence" value="ECO:0007669"/>
    <property type="project" value="InterPro"/>
</dbReference>
<evidence type="ECO:0000313" key="5">
    <source>
        <dbReference type="EMBL" id="MBB4690836.1"/>
    </source>
</evidence>
<organism evidence="5 6">
    <name type="scientific">Paractinoplanes abujensis</name>
    <dbReference type="NCBI Taxonomy" id="882441"/>
    <lineage>
        <taxon>Bacteria</taxon>
        <taxon>Bacillati</taxon>
        <taxon>Actinomycetota</taxon>
        <taxon>Actinomycetes</taxon>
        <taxon>Micromonosporales</taxon>
        <taxon>Micromonosporaceae</taxon>
        <taxon>Paractinoplanes</taxon>
    </lineage>
</organism>
<dbReference type="InterPro" id="IPR036265">
    <property type="entry name" value="HIT-like_sf"/>
</dbReference>
<comment type="caution">
    <text evidence="5">The sequence shown here is derived from an EMBL/GenBank/DDBJ whole genome shotgun (WGS) entry which is preliminary data.</text>
</comment>
<accession>A0A7W7G1P2</accession>
<dbReference type="InterPro" id="IPR001310">
    <property type="entry name" value="Histidine_triad_HIT"/>
</dbReference>